<dbReference type="SUPFAM" id="SSF48008">
    <property type="entry name" value="GntR ligand-binding domain-like"/>
    <property type="match status" value="1"/>
</dbReference>
<dbReference type="EMBL" id="CR522870">
    <property type="protein sequence ID" value="CAG36645.1"/>
    <property type="molecule type" value="Genomic_DNA"/>
</dbReference>
<dbReference type="GO" id="GO:0003677">
    <property type="term" value="F:DNA binding"/>
    <property type="evidence" value="ECO:0007669"/>
    <property type="project" value="UniProtKB-KW"/>
</dbReference>
<dbReference type="AlphaFoldDB" id="Q6ALY0"/>
<evidence type="ECO:0000256" key="1">
    <source>
        <dbReference type="ARBA" id="ARBA00023015"/>
    </source>
</evidence>
<gene>
    <name evidence="5" type="ordered locus">DP1916</name>
</gene>
<dbReference type="InterPro" id="IPR011711">
    <property type="entry name" value="GntR_C"/>
</dbReference>
<dbReference type="GO" id="GO:0003700">
    <property type="term" value="F:DNA-binding transcription factor activity"/>
    <property type="evidence" value="ECO:0007669"/>
    <property type="project" value="InterPro"/>
</dbReference>
<dbReference type="HOGENOM" id="CLU_017584_5_2_7"/>
<dbReference type="eggNOG" id="COG2186">
    <property type="taxonomic scope" value="Bacteria"/>
</dbReference>
<keyword evidence="3" id="KW-0804">Transcription</keyword>
<evidence type="ECO:0000259" key="4">
    <source>
        <dbReference type="PROSITE" id="PS50949"/>
    </source>
</evidence>
<evidence type="ECO:0000256" key="3">
    <source>
        <dbReference type="ARBA" id="ARBA00023163"/>
    </source>
</evidence>
<organism evidence="5 6">
    <name type="scientific">Desulfotalea psychrophila (strain LSv54 / DSM 12343)</name>
    <dbReference type="NCBI Taxonomy" id="177439"/>
    <lineage>
        <taxon>Bacteria</taxon>
        <taxon>Pseudomonadati</taxon>
        <taxon>Thermodesulfobacteriota</taxon>
        <taxon>Desulfobulbia</taxon>
        <taxon>Desulfobulbales</taxon>
        <taxon>Desulfocapsaceae</taxon>
        <taxon>Desulfotalea</taxon>
    </lineage>
</organism>
<dbReference type="CDD" id="cd07377">
    <property type="entry name" value="WHTH_GntR"/>
    <property type="match status" value="1"/>
</dbReference>
<accession>Q6ALY0</accession>
<dbReference type="Pfam" id="PF07729">
    <property type="entry name" value="FCD"/>
    <property type="match status" value="1"/>
</dbReference>
<protein>
    <submittedName>
        <fullName evidence="5">Related to transcriptional regulator</fullName>
    </submittedName>
</protein>
<dbReference type="STRING" id="177439.DP1916"/>
<keyword evidence="2" id="KW-0238">DNA-binding</keyword>
<keyword evidence="6" id="KW-1185">Reference proteome</keyword>
<dbReference type="Proteomes" id="UP000000602">
    <property type="component" value="Chromosome"/>
</dbReference>
<name>Q6ALY0_DESPS</name>
<evidence type="ECO:0000313" key="5">
    <source>
        <dbReference type="EMBL" id="CAG36645.1"/>
    </source>
</evidence>
<dbReference type="PANTHER" id="PTHR43537:SF5">
    <property type="entry name" value="UXU OPERON TRANSCRIPTIONAL REGULATOR"/>
    <property type="match status" value="1"/>
</dbReference>
<dbReference type="Gene3D" id="1.10.10.10">
    <property type="entry name" value="Winged helix-like DNA-binding domain superfamily/Winged helix DNA-binding domain"/>
    <property type="match status" value="1"/>
</dbReference>
<dbReference type="InterPro" id="IPR008920">
    <property type="entry name" value="TF_FadR/GntR_C"/>
</dbReference>
<dbReference type="Pfam" id="PF00392">
    <property type="entry name" value="GntR"/>
    <property type="match status" value="1"/>
</dbReference>
<dbReference type="InterPro" id="IPR000524">
    <property type="entry name" value="Tscrpt_reg_HTH_GntR"/>
</dbReference>
<keyword evidence="1" id="KW-0805">Transcription regulation</keyword>
<feature type="domain" description="HTH gntR-type" evidence="4">
    <location>
        <begin position="18"/>
        <end position="88"/>
    </location>
</feature>
<evidence type="ECO:0000313" key="6">
    <source>
        <dbReference type="Proteomes" id="UP000000602"/>
    </source>
</evidence>
<dbReference type="SUPFAM" id="SSF46785">
    <property type="entry name" value="Winged helix' DNA-binding domain"/>
    <property type="match status" value="1"/>
</dbReference>
<dbReference type="InterPro" id="IPR036388">
    <property type="entry name" value="WH-like_DNA-bd_sf"/>
</dbReference>
<dbReference type="KEGG" id="dps:DP1916"/>
<dbReference type="OrthoDB" id="5343675at2"/>
<dbReference type="InterPro" id="IPR036390">
    <property type="entry name" value="WH_DNA-bd_sf"/>
</dbReference>
<dbReference type="SMART" id="SM00895">
    <property type="entry name" value="FCD"/>
    <property type="match status" value="1"/>
</dbReference>
<dbReference type="Gene3D" id="1.20.120.530">
    <property type="entry name" value="GntR ligand-binding domain-like"/>
    <property type="match status" value="1"/>
</dbReference>
<dbReference type="PROSITE" id="PS50949">
    <property type="entry name" value="HTH_GNTR"/>
    <property type="match status" value="1"/>
</dbReference>
<evidence type="ECO:0000256" key="2">
    <source>
        <dbReference type="ARBA" id="ARBA00023125"/>
    </source>
</evidence>
<dbReference type="SMART" id="SM00345">
    <property type="entry name" value="HTH_GNTR"/>
    <property type="match status" value="1"/>
</dbReference>
<sequence>MVIMMSSGIDGLSSVKSEKSTDKIIRQIRRGILKGDLQPGTFLGSEKDLSELFEVSKQTLRETINALEYMGLVTRKKGPGGGVYICRVSEKMAHDLLFNFFCFQQLSPEHLSEMRIALEPLAARAAAENITAELLARLKGLNMASEKAFKKGDFNEVDDYAVLFHKEIGKASGNPLIAFTLSFVEDLLSQIKAIINVDREFAGNVIMAHKKIYRAMKAGDPAGAAIAMLEDVEDVGAGLLRLSRKAALVPINDNGEDPSVFSYLASALQKE</sequence>
<proteinExistence type="predicted"/>
<reference evidence="6" key="1">
    <citation type="journal article" date="2004" name="Environ. Microbiol.">
        <title>The genome of Desulfotalea psychrophila, a sulfate-reducing bacterium from permanently cold Arctic sediments.</title>
        <authorList>
            <person name="Rabus R."/>
            <person name="Ruepp A."/>
            <person name="Frickey T."/>
            <person name="Rattei T."/>
            <person name="Fartmann B."/>
            <person name="Stark M."/>
            <person name="Bauer M."/>
            <person name="Zibat A."/>
            <person name="Lombardot T."/>
            <person name="Becker I."/>
            <person name="Amann J."/>
            <person name="Gellner K."/>
            <person name="Teeling H."/>
            <person name="Leuschner W.D."/>
            <person name="Gloeckner F.-O."/>
            <person name="Lupas A.N."/>
            <person name="Amann R."/>
            <person name="Klenk H.-P."/>
        </authorList>
    </citation>
    <scope>NUCLEOTIDE SEQUENCE [LARGE SCALE GENOMIC DNA]</scope>
    <source>
        <strain evidence="6">DSM 12343 / LSv54</strain>
    </source>
</reference>
<dbReference type="PANTHER" id="PTHR43537">
    <property type="entry name" value="TRANSCRIPTIONAL REGULATOR, GNTR FAMILY"/>
    <property type="match status" value="1"/>
</dbReference>